<protein>
    <recommendedName>
        <fullName evidence="3">Porin</fullName>
    </recommendedName>
</protein>
<accession>A0A916JLU1</accession>
<evidence type="ECO:0008006" key="3">
    <source>
        <dbReference type="Google" id="ProtNLM"/>
    </source>
</evidence>
<dbReference type="SUPFAM" id="SSF56935">
    <property type="entry name" value="Porins"/>
    <property type="match status" value="1"/>
</dbReference>
<dbReference type="EMBL" id="OU015584">
    <property type="protein sequence ID" value="CAG5080422.1"/>
    <property type="molecule type" value="Genomic_DNA"/>
</dbReference>
<proteinExistence type="predicted"/>
<dbReference type="KEGG" id="ptan:CRYO30217_01304"/>
<gene>
    <name evidence="1" type="ORF">CRYO30217_01304</name>
</gene>
<evidence type="ECO:0000313" key="2">
    <source>
        <dbReference type="Proteomes" id="UP000683507"/>
    </source>
</evidence>
<name>A0A916JLU1_9FLAO</name>
<dbReference type="AlphaFoldDB" id="A0A916JLU1"/>
<evidence type="ECO:0000313" key="1">
    <source>
        <dbReference type="EMBL" id="CAG5080422.1"/>
    </source>
</evidence>
<sequence length="596" mass="68856">MKLPVLIIFVSLTTFHFGQKPFYYIENGSVKQIDTVSLNGVEDYGRNDFVLNLGNHGSPEFKLTPKLADLINNDYSLLTFQPKHTFRRYKLYKPIVDAKYTVGTAQEQHFSLLHSQNVSERVNYAIGLRKINSNGIYQNQETNFTDVFFNSYGTDLLNKKYSYNLEFNYLNRASSLNGGLANDSAFTNDTIDLQNRELLEINLPFAYQELKKWYGKINQEVNLFSQLDSNENGSLISLSNYFEYEHNSRLYYDSLLNSIFYDRILDDSTITNETMSFQQLSGYLGMKYKNKKENGQLTLLKIGSEVAQNWYKQDGVDTTQLDVLLDISGAFQTSDYSLNGQAAYLLNDAYENNDYEVDFNGSYTGLSKLGFNARIYLSNQRPQLDLLQYSSNHVTWKNTFEKYQLTHFMLGADYEGKWDASVSVNYFDVKNPIYFGYDKTPYQAPGLAQLIRTTLSARNKNNKRWDLGGEVHYQYQGGYNVFRLPNFLAKVNAAINFKVFNKKMAAAIGTEVVYFSSYESKRFDPVTGQFYIFSNEKLGNYPYANVFIKSRVQRATFFLMMSHPHQGLLGYDYFYVPGYPANDRFFRVGVSWLFVN</sequence>
<dbReference type="Proteomes" id="UP000683507">
    <property type="component" value="Chromosome"/>
</dbReference>
<organism evidence="1 2">
    <name type="scientific">Parvicella tangerina</name>
    <dbReference type="NCBI Taxonomy" id="2829795"/>
    <lineage>
        <taxon>Bacteria</taxon>
        <taxon>Pseudomonadati</taxon>
        <taxon>Bacteroidota</taxon>
        <taxon>Flavobacteriia</taxon>
        <taxon>Flavobacteriales</taxon>
        <taxon>Parvicellaceae</taxon>
        <taxon>Parvicella</taxon>
    </lineage>
</organism>
<keyword evidence="2" id="KW-1185">Reference proteome</keyword>
<dbReference type="RefSeq" id="WP_258541512.1">
    <property type="nucleotide sequence ID" value="NZ_OU015584.1"/>
</dbReference>
<reference evidence="1" key="1">
    <citation type="submission" date="2021-04" db="EMBL/GenBank/DDBJ databases">
        <authorList>
            <person name="Rodrigo-Torres L."/>
            <person name="Arahal R. D."/>
            <person name="Lucena T."/>
        </authorList>
    </citation>
    <scope>NUCLEOTIDE SEQUENCE</scope>
    <source>
        <strain evidence="1">AS29M-1</strain>
    </source>
</reference>
<dbReference type="InterPro" id="IPR025631">
    <property type="entry name" value="Porin_10"/>
</dbReference>
<dbReference type="Pfam" id="PF14121">
    <property type="entry name" value="Porin_10"/>
    <property type="match status" value="1"/>
</dbReference>